<organism evidence="1 2">
    <name type="scientific">Populus alba</name>
    <name type="common">White poplar</name>
    <dbReference type="NCBI Taxonomy" id="43335"/>
    <lineage>
        <taxon>Eukaryota</taxon>
        <taxon>Viridiplantae</taxon>
        <taxon>Streptophyta</taxon>
        <taxon>Embryophyta</taxon>
        <taxon>Tracheophyta</taxon>
        <taxon>Spermatophyta</taxon>
        <taxon>Magnoliopsida</taxon>
        <taxon>eudicotyledons</taxon>
        <taxon>Gunneridae</taxon>
        <taxon>Pentapetalae</taxon>
        <taxon>rosids</taxon>
        <taxon>fabids</taxon>
        <taxon>Malpighiales</taxon>
        <taxon>Salicaceae</taxon>
        <taxon>Saliceae</taxon>
        <taxon>Populus</taxon>
    </lineage>
</organism>
<dbReference type="Proteomes" id="UP000309997">
    <property type="component" value="Unassembled WGS sequence"/>
</dbReference>
<sequence>MNKRLHVSSAKYDFRAGTFARGSVSERGADTTDNDRQTRLDGYVADGTRDNGECCRWIINRYGVTSVTIEAINKGALTLTYHRTPLLRIADLIAVIQSGQVGESGSHEQLMQNSSGTYAVMVQLQRTYMNDEVMLEDMDKEHGGASPLDDGTSQAEETPDKSLSGNSSFGMMTDQKQEDDYGSPCIFTATDKHDST</sequence>
<protein>
    <submittedName>
        <fullName evidence="1">Uncharacterized protein</fullName>
    </submittedName>
</protein>
<gene>
    <name evidence="1" type="ORF">D5086_032493</name>
</gene>
<dbReference type="EMBL" id="RCHU02000018">
    <property type="protein sequence ID" value="KAL3567078.1"/>
    <property type="molecule type" value="Genomic_DNA"/>
</dbReference>
<reference evidence="1 2" key="1">
    <citation type="journal article" date="2024" name="Plant Biotechnol. J.">
        <title>Genome and CRISPR/Cas9 system of a widespread forest tree (Populus alba) in the world.</title>
        <authorList>
            <person name="Liu Y.J."/>
            <person name="Jiang P.F."/>
            <person name="Han X.M."/>
            <person name="Li X.Y."/>
            <person name="Wang H.M."/>
            <person name="Wang Y.J."/>
            <person name="Wang X.X."/>
            <person name="Zeng Q.Y."/>
        </authorList>
    </citation>
    <scope>NUCLEOTIDE SEQUENCE [LARGE SCALE GENOMIC DNA]</scope>
    <source>
        <strain evidence="2">cv. PAL-ZL1</strain>
    </source>
</reference>
<proteinExistence type="predicted"/>
<accession>A0ACC4AME8</accession>
<comment type="caution">
    <text evidence="1">The sequence shown here is derived from an EMBL/GenBank/DDBJ whole genome shotgun (WGS) entry which is preliminary data.</text>
</comment>
<evidence type="ECO:0000313" key="2">
    <source>
        <dbReference type="Proteomes" id="UP000309997"/>
    </source>
</evidence>
<keyword evidence="2" id="KW-1185">Reference proteome</keyword>
<name>A0ACC4AME8_POPAL</name>
<evidence type="ECO:0000313" key="1">
    <source>
        <dbReference type="EMBL" id="KAL3567078.1"/>
    </source>
</evidence>